<reference evidence="1 2" key="1">
    <citation type="submission" date="2018-05" db="EMBL/GenBank/DDBJ databases">
        <title>Genomic Encyclopedia of Type Strains, Phase IV (KMG-IV): sequencing the most valuable type-strain genomes for metagenomic binning, comparative biology and taxonomic classification.</title>
        <authorList>
            <person name="Goeker M."/>
        </authorList>
    </citation>
    <scope>NUCLEOTIDE SEQUENCE [LARGE SCALE GENOMIC DNA]</scope>
    <source>
        <strain evidence="1 2">DSM 19792</strain>
    </source>
</reference>
<name>A0A318J9K2_9BURK</name>
<dbReference type="EMBL" id="QJKB01000004">
    <property type="protein sequence ID" value="PXX43250.1"/>
    <property type="molecule type" value="Genomic_DNA"/>
</dbReference>
<dbReference type="Proteomes" id="UP000247792">
    <property type="component" value="Unassembled WGS sequence"/>
</dbReference>
<gene>
    <name evidence="1" type="ORF">DFR42_104251</name>
</gene>
<accession>A0A318J9K2</accession>
<protein>
    <submittedName>
        <fullName evidence="1">Uncharacterized protein</fullName>
    </submittedName>
</protein>
<keyword evidence="2" id="KW-1185">Reference proteome</keyword>
<dbReference type="OrthoDB" id="8779011at2"/>
<comment type="caution">
    <text evidence="1">The sequence shown here is derived from an EMBL/GenBank/DDBJ whole genome shotgun (WGS) entry which is preliminary data.</text>
</comment>
<dbReference type="AlphaFoldDB" id="A0A318J9K2"/>
<proteinExistence type="predicted"/>
<sequence length="122" mass="13959">MNLLFLLVCVLGLIYGARLLQIALWPKVQVRVLSTRQEITGDDDGCATGWLHAELEYWHQSHKYQVPWRVDLMQHRHLPDALWMVVAPSLPEHPRFPIPIIKPFAVLTVSATCMAIQLSHLS</sequence>
<dbReference type="RefSeq" id="WP_110255787.1">
    <property type="nucleotide sequence ID" value="NZ_QJKB01000004.1"/>
</dbReference>
<evidence type="ECO:0000313" key="2">
    <source>
        <dbReference type="Proteomes" id="UP000247792"/>
    </source>
</evidence>
<organism evidence="1 2">
    <name type="scientific">Undibacterium pigrum</name>
    <dbReference type="NCBI Taxonomy" id="401470"/>
    <lineage>
        <taxon>Bacteria</taxon>
        <taxon>Pseudomonadati</taxon>
        <taxon>Pseudomonadota</taxon>
        <taxon>Betaproteobacteria</taxon>
        <taxon>Burkholderiales</taxon>
        <taxon>Oxalobacteraceae</taxon>
        <taxon>Undibacterium</taxon>
    </lineage>
</organism>
<evidence type="ECO:0000313" key="1">
    <source>
        <dbReference type="EMBL" id="PXX43250.1"/>
    </source>
</evidence>